<sequence length="470" mass="51515">MSKDRTRSTPPTTNTSPRNPTNTTERSTSRQQKHEPSPEGERTHKAPLGSPKPTASSSRTRPLEEDETTEHQSMAKRLRRDSTAQEGRSDRSSPSSDSQGGFADTEETERVTHSEQSNTPAAPPKKKRTRTLTTPHQSAVLHALLAQSRFPTTAMREEVGRAIGLSARKVQIWFQNQRQKARRPRTQNETSRPQYQYGAFPSASDLDTVNLFPRSQTHLGRPPIGMAYPEHETDDRRYDPALYSQPGITLPPVRLSGPATPGYGSQGDSSALPADLSPIAGPSHAIVRPHHDVQSPSPTRAFLPQITSSSRSLTRHHRDSSRILPPLVFPSTPSVIQSSTRSAPPILPPPLPFSNRSLSPEALTRPPAESRISATIPPPFTLQPQPQWDNSVFTIVPTGASGWRATQISRDGSVSPSTFRLTERTERVPEGHAENESESPSSLRGGRYDPVRGSVVPYETSPPPHTPPAT</sequence>
<evidence type="ECO:0000313" key="5">
    <source>
        <dbReference type="EMBL" id="KAL0061337.1"/>
    </source>
</evidence>
<evidence type="ECO:0000256" key="3">
    <source>
        <dbReference type="SAM" id="MobiDB-lite"/>
    </source>
</evidence>
<feature type="compositionally biased region" description="Basic and acidic residues" evidence="3">
    <location>
        <begin position="421"/>
        <end position="435"/>
    </location>
</feature>
<protein>
    <recommendedName>
        <fullName evidence="4">Homeobox domain-containing protein</fullName>
    </recommendedName>
</protein>
<dbReference type="SMART" id="SM00389">
    <property type="entry name" value="HOX"/>
    <property type="match status" value="1"/>
</dbReference>
<evidence type="ECO:0000256" key="2">
    <source>
        <dbReference type="RuleBase" id="RU000682"/>
    </source>
</evidence>
<dbReference type="InterPro" id="IPR009057">
    <property type="entry name" value="Homeodomain-like_sf"/>
</dbReference>
<feature type="compositionally biased region" description="Basic and acidic residues" evidence="3">
    <location>
        <begin position="32"/>
        <end position="44"/>
    </location>
</feature>
<feature type="compositionally biased region" description="Polar residues" evidence="3">
    <location>
        <begin position="331"/>
        <end position="342"/>
    </location>
</feature>
<organism evidence="5 6">
    <name type="scientific">Marasmius tenuissimus</name>
    <dbReference type="NCBI Taxonomy" id="585030"/>
    <lineage>
        <taxon>Eukaryota</taxon>
        <taxon>Fungi</taxon>
        <taxon>Dikarya</taxon>
        <taxon>Basidiomycota</taxon>
        <taxon>Agaricomycotina</taxon>
        <taxon>Agaricomycetes</taxon>
        <taxon>Agaricomycetidae</taxon>
        <taxon>Agaricales</taxon>
        <taxon>Marasmiineae</taxon>
        <taxon>Marasmiaceae</taxon>
        <taxon>Marasmius</taxon>
    </lineage>
</organism>
<comment type="subcellular location">
    <subcellularLocation>
        <location evidence="1 2">Nucleus</location>
    </subcellularLocation>
</comment>
<dbReference type="Proteomes" id="UP001437256">
    <property type="component" value="Unassembled WGS sequence"/>
</dbReference>
<feature type="compositionally biased region" description="Polar residues" evidence="3">
    <location>
        <begin position="404"/>
        <end position="420"/>
    </location>
</feature>
<dbReference type="PANTHER" id="PTHR46255:SF3">
    <property type="entry name" value="HOMEOBOX DOMAIN-CONTAINING PROTEIN"/>
    <property type="match status" value="1"/>
</dbReference>
<keyword evidence="1 2" id="KW-0371">Homeobox</keyword>
<dbReference type="CDD" id="cd00086">
    <property type="entry name" value="homeodomain"/>
    <property type="match status" value="1"/>
</dbReference>
<dbReference type="PROSITE" id="PS50071">
    <property type="entry name" value="HOMEOBOX_2"/>
    <property type="match status" value="1"/>
</dbReference>
<keyword evidence="1 2" id="KW-0539">Nucleus</keyword>
<gene>
    <name evidence="5" type="ORF">AAF712_011854</name>
</gene>
<dbReference type="PANTHER" id="PTHR46255">
    <property type="entry name" value="SHORT STATURE HOMEOBOX"/>
    <property type="match status" value="1"/>
</dbReference>
<feature type="DNA-binding region" description="Homeobox" evidence="1">
    <location>
        <begin position="126"/>
        <end position="185"/>
    </location>
</feature>
<evidence type="ECO:0000259" key="4">
    <source>
        <dbReference type="PROSITE" id="PS50071"/>
    </source>
</evidence>
<feature type="region of interest" description="Disordered" evidence="3">
    <location>
        <begin position="1"/>
        <end position="138"/>
    </location>
</feature>
<keyword evidence="6" id="KW-1185">Reference proteome</keyword>
<proteinExistence type="predicted"/>
<feature type="compositionally biased region" description="Low complexity" evidence="3">
    <location>
        <begin position="8"/>
        <end position="24"/>
    </location>
</feature>
<feature type="compositionally biased region" description="Basic and acidic residues" evidence="3">
    <location>
        <begin position="80"/>
        <end position="91"/>
    </location>
</feature>
<feature type="compositionally biased region" description="Pro residues" evidence="3">
    <location>
        <begin position="460"/>
        <end position="470"/>
    </location>
</feature>
<dbReference type="Pfam" id="PF00046">
    <property type="entry name" value="Homeodomain"/>
    <property type="match status" value="1"/>
</dbReference>
<feature type="domain" description="Homeobox" evidence="4">
    <location>
        <begin position="124"/>
        <end position="184"/>
    </location>
</feature>
<evidence type="ECO:0000313" key="6">
    <source>
        <dbReference type="Proteomes" id="UP001437256"/>
    </source>
</evidence>
<dbReference type="SUPFAM" id="SSF46689">
    <property type="entry name" value="Homeodomain-like"/>
    <property type="match status" value="1"/>
</dbReference>
<keyword evidence="1 2" id="KW-0238">DNA-binding</keyword>
<dbReference type="Gene3D" id="1.10.10.60">
    <property type="entry name" value="Homeodomain-like"/>
    <property type="match status" value="1"/>
</dbReference>
<name>A0ABR2ZI60_9AGAR</name>
<dbReference type="InterPro" id="IPR001356">
    <property type="entry name" value="HD"/>
</dbReference>
<feature type="region of interest" description="Disordered" evidence="3">
    <location>
        <begin position="404"/>
        <end position="470"/>
    </location>
</feature>
<reference evidence="5 6" key="1">
    <citation type="submission" date="2024-05" db="EMBL/GenBank/DDBJ databases">
        <title>A draft genome resource for the thread blight pathogen Marasmius tenuissimus strain MS-2.</title>
        <authorList>
            <person name="Yulfo-Soto G.E."/>
            <person name="Baruah I.K."/>
            <person name="Amoako-Attah I."/>
            <person name="Bukari Y."/>
            <person name="Meinhardt L.W."/>
            <person name="Bailey B.A."/>
            <person name="Cohen S.P."/>
        </authorList>
    </citation>
    <scope>NUCLEOTIDE SEQUENCE [LARGE SCALE GENOMIC DNA]</scope>
    <source>
        <strain evidence="5 6">MS-2</strain>
    </source>
</reference>
<dbReference type="EMBL" id="JBBXMP010000139">
    <property type="protein sequence ID" value="KAL0061337.1"/>
    <property type="molecule type" value="Genomic_DNA"/>
</dbReference>
<dbReference type="InterPro" id="IPR052631">
    <property type="entry name" value="Paired_homeobox_Bicoid"/>
</dbReference>
<comment type="caution">
    <text evidence="5">The sequence shown here is derived from an EMBL/GenBank/DDBJ whole genome shotgun (WGS) entry which is preliminary data.</text>
</comment>
<accession>A0ABR2ZI60</accession>
<feature type="region of interest" description="Disordered" evidence="3">
    <location>
        <begin position="307"/>
        <end position="387"/>
    </location>
</feature>
<evidence type="ECO:0000256" key="1">
    <source>
        <dbReference type="PROSITE-ProRule" id="PRU00108"/>
    </source>
</evidence>